<feature type="region of interest" description="Disordered" evidence="1">
    <location>
        <begin position="1"/>
        <end position="22"/>
    </location>
</feature>
<feature type="region of interest" description="Disordered" evidence="1">
    <location>
        <begin position="53"/>
        <end position="79"/>
    </location>
</feature>
<gene>
    <name evidence="2" type="ORF">Vse01_28630</name>
</gene>
<reference evidence="2" key="1">
    <citation type="submission" date="2021-01" db="EMBL/GenBank/DDBJ databases">
        <title>Whole genome shotgun sequence of Verrucosispora sediminis NBRC 107745.</title>
        <authorList>
            <person name="Komaki H."/>
            <person name="Tamura T."/>
        </authorList>
    </citation>
    <scope>NUCLEOTIDE SEQUENCE</scope>
    <source>
        <strain evidence="2">NBRC 107745</strain>
    </source>
</reference>
<evidence type="ECO:0000313" key="3">
    <source>
        <dbReference type="Proteomes" id="UP000607311"/>
    </source>
</evidence>
<dbReference type="EMBL" id="BOPD01000016">
    <property type="protein sequence ID" value="GIJ33715.1"/>
    <property type="molecule type" value="Genomic_DNA"/>
</dbReference>
<accession>A0A9W5USA5</accession>
<proteinExistence type="predicted"/>
<evidence type="ECO:0000256" key="1">
    <source>
        <dbReference type="SAM" id="MobiDB-lite"/>
    </source>
</evidence>
<dbReference type="Proteomes" id="UP000607311">
    <property type="component" value="Unassembled WGS sequence"/>
</dbReference>
<comment type="caution">
    <text evidence="2">The sequence shown here is derived from an EMBL/GenBank/DDBJ whole genome shotgun (WGS) entry which is preliminary data.</text>
</comment>
<protein>
    <submittedName>
        <fullName evidence="2">Uncharacterized protein</fullName>
    </submittedName>
</protein>
<name>A0A9W5USA5_9ACTN</name>
<keyword evidence="3" id="KW-1185">Reference proteome</keyword>
<sequence>MATRVGQEHPVAGAGQQRHHLGEAVDVVRPAVQQEHHRPVRRAGIDETDIEYASLDLPHISKQRPHPRPLNGTPPRHRT</sequence>
<dbReference type="AlphaFoldDB" id="A0A9W5USA5"/>
<evidence type="ECO:0000313" key="2">
    <source>
        <dbReference type="EMBL" id="GIJ33715.1"/>
    </source>
</evidence>
<organism evidence="2 3">
    <name type="scientific">Micromonospora sediminimaris</name>
    <dbReference type="NCBI Taxonomy" id="547162"/>
    <lineage>
        <taxon>Bacteria</taxon>
        <taxon>Bacillati</taxon>
        <taxon>Actinomycetota</taxon>
        <taxon>Actinomycetes</taxon>
        <taxon>Micromonosporales</taxon>
        <taxon>Micromonosporaceae</taxon>
        <taxon>Micromonospora</taxon>
    </lineage>
</organism>